<dbReference type="RefSeq" id="WP_379849001.1">
    <property type="nucleotide sequence ID" value="NZ_JBHSMA010000009.1"/>
</dbReference>
<dbReference type="Gene3D" id="2.160.10.10">
    <property type="entry name" value="Hexapeptide repeat proteins"/>
    <property type="match status" value="1"/>
</dbReference>
<evidence type="ECO:0000256" key="7">
    <source>
        <dbReference type="HAMAP-Rule" id="MF_00523"/>
    </source>
</evidence>
<evidence type="ECO:0000259" key="8">
    <source>
        <dbReference type="Pfam" id="PF04613"/>
    </source>
</evidence>
<comment type="pathway">
    <text evidence="7">Bacterial outer membrane biogenesis; LPS lipid A biosynthesis.</text>
</comment>
<comment type="catalytic activity">
    <reaction evidence="7">
        <text>a UDP-3-O-[(3R)-3-hydroxyacyl]-alpha-D-glucosamine + a (3R)-hydroxyacyl-[ACP] = a UDP-2-N,3-O-bis[(3R)-3-hydroxyacyl]-alpha-D-glucosamine + holo-[ACP] + H(+)</text>
        <dbReference type="Rhea" id="RHEA:53836"/>
        <dbReference type="Rhea" id="RHEA-COMP:9685"/>
        <dbReference type="Rhea" id="RHEA-COMP:9945"/>
        <dbReference type="ChEBI" id="CHEBI:15378"/>
        <dbReference type="ChEBI" id="CHEBI:64479"/>
        <dbReference type="ChEBI" id="CHEBI:78827"/>
        <dbReference type="ChEBI" id="CHEBI:137740"/>
        <dbReference type="ChEBI" id="CHEBI:137748"/>
        <dbReference type="EC" id="2.3.1.191"/>
    </reaction>
</comment>
<dbReference type="PANTHER" id="PTHR43378:SF2">
    <property type="entry name" value="UDP-3-O-ACYLGLUCOSAMINE N-ACYLTRANSFERASE 1, MITOCHONDRIAL-RELATED"/>
    <property type="match status" value="1"/>
</dbReference>
<dbReference type="SUPFAM" id="SSF51161">
    <property type="entry name" value="Trimeric LpxA-like enzymes"/>
    <property type="match status" value="1"/>
</dbReference>
<evidence type="ECO:0000256" key="6">
    <source>
        <dbReference type="ARBA" id="ARBA00023315"/>
    </source>
</evidence>
<protein>
    <recommendedName>
        <fullName evidence="7">UDP-3-O-acylglucosamine N-acyltransferase</fullName>
        <ecNumber evidence="7">2.3.1.191</ecNumber>
    </recommendedName>
</protein>
<gene>
    <name evidence="7 9" type="primary">lpxD</name>
    <name evidence="9" type="ORF">ACFPMF_21750</name>
</gene>
<keyword evidence="4 7" id="KW-0677">Repeat</keyword>
<keyword evidence="2 7" id="KW-0441">Lipid A biosynthesis</keyword>
<evidence type="ECO:0000256" key="3">
    <source>
        <dbReference type="ARBA" id="ARBA00022679"/>
    </source>
</evidence>
<name>A0ABW0IHF5_9BACT</name>
<sequence length="343" mass="36893">MEFTVKQIAALLGGTVDGNDSLKINQLSKIEEGQEGSISFLANQKYEHFLYTTAASAVIVNKSFQPRQPVKATLIFVDNSYSAFTQLLEQVNGLRPVEKVGVEHPSYIAESTQVGDGIYRGAFSYIGEECRIGHNVKIYPQAYIGNKVTIGDHTVIHTGARILDNTVIGNHCVIKPNAVIGSEGFGFAPERDGTYRAIPQLGNVIIEDHVSIGANTTIDCATVGSTIIRQGVKLDNLIQVAHNVEIGKNTVMAAQSGIAGSAKLGENCVVGGQAGITGHIYLARGTKVGAQSGVMKKVKKEGISLSGSPAFDLQESLRSQVVYQRLPDVEKRIEELENKLKNQ</sequence>
<feature type="domain" description="UDP-3-O-[3-hydroxymyristoyl] glucosamine N-acyltransferase non-repeat region" evidence="8">
    <location>
        <begin position="22"/>
        <end position="89"/>
    </location>
</feature>
<comment type="subunit">
    <text evidence="7">Homotrimer.</text>
</comment>
<dbReference type="CDD" id="cd03352">
    <property type="entry name" value="LbH_LpxD"/>
    <property type="match status" value="1"/>
</dbReference>
<dbReference type="GO" id="GO:0103118">
    <property type="term" value="F:UDP-3-O-[(3R)-3-hydroxyacyl]-glucosamine N-acyltransferase activity"/>
    <property type="evidence" value="ECO:0007669"/>
    <property type="project" value="UniProtKB-EC"/>
</dbReference>
<dbReference type="InterPro" id="IPR020573">
    <property type="entry name" value="UDP_GlcNAc_AcTrfase_non-rep"/>
</dbReference>
<keyword evidence="5 7" id="KW-0443">Lipid metabolism</keyword>
<keyword evidence="3 7" id="KW-0808">Transferase</keyword>
<dbReference type="InterPro" id="IPR018357">
    <property type="entry name" value="Hexapep_transf_CS"/>
</dbReference>
<comment type="function">
    <text evidence="7">Catalyzes the N-acylation of UDP-3-O-acylglucosamine using 3-hydroxyacyl-ACP as the acyl donor. Is involved in the biosynthesis of lipid A, a phosphorylated glycolipid that anchors the lipopolysaccharide to the outer membrane of the cell.</text>
</comment>
<keyword evidence="1 7" id="KW-0444">Lipid biosynthesis</keyword>
<dbReference type="NCBIfam" id="TIGR01853">
    <property type="entry name" value="lipid_A_lpxD"/>
    <property type="match status" value="1"/>
</dbReference>
<dbReference type="EC" id="2.3.1.191" evidence="7"/>
<dbReference type="InterPro" id="IPR011004">
    <property type="entry name" value="Trimer_LpxA-like_sf"/>
</dbReference>
<dbReference type="PANTHER" id="PTHR43378">
    <property type="entry name" value="UDP-3-O-ACYLGLUCOSAMINE N-ACYLTRANSFERASE"/>
    <property type="match status" value="1"/>
</dbReference>
<dbReference type="NCBIfam" id="NF002060">
    <property type="entry name" value="PRK00892.1"/>
    <property type="match status" value="1"/>
</dbReference>
<dbReference type="Proteomes" id="UP001596106">
    <property type="component" value="Unassembled WGS sequence"/>
</dbReference>
<evidence type="ECO:0000256" key="4">
    <source>
        <dbReference type="ARBA" id="ARBA00022737"/>
    </source>
</evidence>
<comment type="caution">
    <text evidence="9">The sequence shown here is derived from an EMBL/GenBank/DDBJ whole genome shotgun (WGS) entry which is preliminary data.</text>
</comment>
<dbReference type="Pfam" id="PF04613">
    <property type="entry name" value="LpxD"/>
    <property type="match status" value="1"/>
</dbReference>
<comment type="similarity">
    <text evidence="7">Belongs to the transferase hexapeptide repeat family. LpxD subfamily.</text>
</comment>
<accession>A0ABW0IHF5</accession>
<keyword evidence="6 7" id="KW-0012">Acyltransferase</keyword>
<evidence type="ECO:0000256" key="1">
    <source>
        <dbReference type="ARBA" id="ARBA00022516"/>
    </source>
</evidence>
<evidence type="ECO:0000313" key="10">
    <source>
        <dbReference type="Proteomes" id="UP001596106"/>
    </source>
</evidence>
<proteinExistence type="inferred from homology"/>
<dbReference type="InterPro" id="IPR007691">
    <property type="entry name" value="LpxD"/>
</dbReference>
<dbReference type="Pfam" id="PF00132">
    <property type="entry name" value="Hexapep"/>
    <property type="match status" value="1"/>
</dbReference>
<dbReference type="Gene3D" id="3.40.1390.10">
    <property type="entry name" value="MurE/MurF, N-terminal domain"/>
    <property type="match status" value="1"/>
</dbReference>
<dbReference type="InterPro" id="IPR001451">
    <property type="entry name" value="Hexapep"/>
</dbReference>
<organism evidence="9 10">
    <name type="scientific">Larkinella bovis</name>
    <dbReference type="NCBI Taxonomy" id="683041"/>
    <lineage>
        <taxon>Bacteria</taxon>
        <taxon>Pseudomonadati</taxon>
        <taxon>Bacteroidota</taxon>
        <taxon>Cytophagia</taxon>
        <taxon>Cytophagales</taxon>
        <taxon>Spirosomataceae</taxon>
        <taxon>Larkinella</taxon>
    </lineage>
</organism>
<dbReference type="EMBL" id="JBHSMA010000009">
    <property type="protein sequence ID" value="MFC5411963.1"/>
    <property type="molecule type" value="Genomic_DNA"/>
</dbReference>
<evidence type="ECO:0000256" key="2">
    <source>
        <dbReference type="ARBA" id="ARBA00022556"/>
    </source>
</evidence>
<dbReference type="PROSITE" id="PS00101">
    <property type="entry name" value="HEXAPEP_TRANSFERASES"/>
    <property type="match status" value="1"/>
</dbReference>
<dbReference type="HAMAP" id="MF_00523">
    <property type="entry name" value="LpxD"/>
    <property type="match status" value="1"/>
</dbReference>
<evidence type="ECO:0000256" key="5">
    <source>
        <dbReference type="ARBA" id="ARBA00023098"/>
    </source>
</evidence>
<reference evidence="10" key="1">
    <citation type="journal article" date="2019" name="Int. J. Syst. Evol. Microbiol.">
        <title>The Global Catalogue of Microorganisms (GCM) 10K type strain sequencing project: providing services to taxonomists for standard genome sequencing and annotation.</title>
        <authorList>
            <consortium name="The Broad Institute Genomics Platform"/>
            <consortium name="The Broad Institute Genome Sequencing Center for Infectious Disease"/>
            <person name="Wu L."/>
            <person name="Ma J."/>
        </authorList>
    </citation>
    <scope>NUCLEOTIDE SEQUENCE [LARGE SCALE GENOMIC DNA]</scope>
    <source>
        <strain evidence="10">CCUG 55250</strain>
    </source>
</reference>
<keyword evidence="10" id="KW-1185">Reference proteome</keyword>
<feature type="active site" description="Proton acceptor" evidence="7">
    <location>
        <position position="242"/>
    </location>
</feature>
<evidence type="ECO:0000313" key="9">
    <source>
        <dbReference type="EMBL" id="MFC5411963.1"/>
    </source>
</evidence>